<evidence type="ECO:0000256" key="1">
    <source>
        <dbReference type="SAM" id="MobiDB-lite"/>
    </source>
</evidence>
<evidence type="ECO:0000259" key="2">
    <source>
        <dbReference type="SMART" id="SM00360"/>
    </source>
</evidence>
<comment type="caution">
    <text evidence="3">The sequence shown here is derived from an EMBL/GenBank/DDBJ whole genome shotgun (WGS) entry which is preliminary data.</text>
</comment>
<sequence>MDFQARSMSNPAVMGSSVLPGTPTLSPASTHVATTVEEGSAPSTPPSAKLGEDAQLLHPNSAASSPLEAIFGDVLTTKPKYKHKSHHSLSSSDSSPSRVLGMAQILSSFGEDTEHKPFVQGSRLEDDVFGIAMNSNGSPLVDVEDAQPAAKDEANPRHDPGSQLITGENAQAYWKPEACVFVANLLRSADNADLAIAVKENFNKFGECWVKIKRDGKMPVAFVQFCNAQHSAMALEQGAGMLIMGRACRTERCKAPRIVYVSRRDGQVPSAEEIRLLLLNQGELEKIWYPSETERELHRLPVGCFVRFAYYDTSIQAVKYFRGNSTHHVQHYPQQKHHNPAFDRSTLQHRPSATYFAPPFHPARHENRRFHGRGLQGRMMRTDQPGHFGGHRQQMSYVDPRARNAFPFDQRFLNWPAHHYPGYNVSHLNNGHPNQVPYAYIQQAPHTGTSVHANPEYGSNAHHNRHRVFHAHYILQDGVPVPARGPRNDGSIPAGHGHVVNGNRAQIGNPGLRTHGNGRTANASHYGTSTGGNVTGPGQMLHPGFQGQVYMPQYAPVQMPVAPGGYRFGPYPPQWY</sequence>
<protein>
    <recommendedName>
        <fullName evidence="2">RRM domain-containing protein</fullName>
    </recommendedName>
</protein>
<dbReference type="GO" id="GO:0003723">
    <property type="term" value="F:RNA binding"/>
    <property type="evidence" value="ECO:0007669"/>
    <property type="project" value="InterPro"/>
</dbReference>
<organism evidence="3 4">
    <name type="scientific">Saccharata proteae CBS 121410</name>
    <dbReference type="NCBI Taxonomy" id="1314787"/>
    <lineage>
        <taxon>Eukaryota</taxon>
        <taxon>Fungi</taxon>
        <taxon>Dikarya</taxon>
        <taxon>Ascomycota</taxon>
        <taxon>Pezizomycotina</taxon>
        <taxon>Dothideomycetes</taxon>
        <taxon>Dothideomycetes incertae sedis</taxon>
        <taxon>Botryosphaeriales</taxon>
        <taxon>Saccharataceae</taxon>
        <taxon>Saccharata</taxon>
    </lineage>
</organism>
<dbReference type="InterPro" id="IPR035979">
    <property type="entry name" value="RBD_domain_sf"/>
</dbReference>
<dbReference type="SUPFAM" id="SSF54928">
    <property type="entry name" value="RNA-binding domain, RBD"/>
    <property type="match status" value="1"/>
</dbReference>
<accession>A0A9P4I140</accession>
<dbReference type="Proteomes" id="UP000799776">
    <property type="component" value="Unassembled WGS sequence"/>
</dbReference>
<dbReference type="InterPro" id="IPR012677">
    <property type="entry name" value="Nucleotide-bd_a/b_plait_sf"/>
</dbReference>
<dbReference type="SMART" id="SM00360">
    <property type="entry name" value="RRM"/>
    <property type="match status" value="1"/>
</dbReference>
<dbReference type="OrthoDB" id="410044at2759"/>
<feature type="domain" description="RRM" evidence="2">
    <location>
        <begin position="179"/>
        <end position="251"/>
    </location>
</feature>
<evidence type="ECO:0000313" key="4">
    <source>
        <dbReference type="Proteomes" id="UP000799776"/>
    </source>
</evidence>
<reference evidence="3" key="1">
    <citation type="journal article" date="2020" name="Stud. Mycol.">
        <title>101 Dothideomycetes genomes: a test case for predicting lifestyles and emergence of pathogens.</title>
        <authorList>
            <person name="Haridas S."/>
            <person name="Albert R."/>
            <person name="Binder M."/>
            <person name="Bloem J."/>
            <person name="Labutti K."/>
            <person name="Salamov A."/>
            <person name="Andreopoulos B."/>
            <person name="Baker S."/>
            <person name="Barry K."/>
            <person name="Bills G."/>
            <person name="Bluhm B."/>
            <person name="Cannon C."/>
            <person name="Castanera R."/>
            <person name="Culley D."/>
            <person name="Daum C."/>
            <person name="Ezra D."/>
            <person name="Gonzalez J."/>
            <person name="Henrissat B."/>
            <person name="Kuo A."/>
            <person name="Liang C."/>
            <person name="Lipzen A."/>
            <person name="Lutzoni F."/>
            <person name="Magnuson J."/>
            <person name="Mondo S."/>
            <person name="Nolan M."/>
            <person name="Ohm R."/>
            <person name="Pangilinan J."/>
            <person name="Park H.-J."/>
            <person name="Ramirez L."/>
            <person name="Alfaro M."/>
            <person name="Sun H."/>
            <person name="Tritt A."/>
            <person name="Yoshinaga Y."/>
            <person name="Zwiers L.-H."/>
            <person name="Turgeon B."/>
            <person name="Goodwin S."/>
            <person name="Spatafora J."/>
            <person name="Crous P."/>
            <person name="Grigoriev I."/>
        </authorList>
    </citation>
    <scope>NUCLEOTIDE SEQUENCE</scope>
    <source>
        <strain evidence="3">CBS 121410</strain>
    </source>
</reference>
<proteinExistence type="predicted"/>
<gene>
    <name evidence="3" type="ORF">K490DRAFT_62844</name>
</gene>
<evidence type="ECO:0000313" key="3">
    <source>
        <dbReference type="EMBL" id="KAF2089971.1"/>
    </source>
</evidence>
<dbReference type="InterPro" id="IPR000504">
    <property type="entry name" value="RRM_dom"/>
</dbReference>
<feature type="compositionally biased region" description="Polar residues" evidence="1">
    <location>
        <begin position="23"/>
        <end position="33"/>
    </location>
</feature>
<feature type="compositionally biased region" description="Polar residues" evidence="1">
    <location>
        <begin position="1"/>
        <end position="10"/>
    </location>
</feature>
<name>A0A9P4I140_9PEZI</name>
<feature type="region of interest" description="Disordered" evidence="1">
    <location>
        <begin position="1"/>
        <end position="52"/>
    </location>
</feature>
<dbReference type="Gene3D" id="3.30.70.330">
    <property type="match status" value="1"/>
</dbReference>
<keyword evidence="4" id="KW-1185">Reference proteome</keyword>
<dbReference type="AlphaFoldDB" id="A0A9P4I140"/>
<dbReference type="EMBL" id="ML978713">
    <property type="protein sequence ID" value="KAF2089971.1"/>
    <property type="molecule type" value="Genomic_DNA"/>
</dbReference>